<evidence type="ECO:0000256" key="5">
    <source>
        <dbReference type="ARBA" id="ARBA00023128"/>
    </source>
</evidence>
<dbReference type="RefSeq" id="XP_024666777.1">
    <property type="nucleotide sequence ID" value="XM_024811009.1"/>
</dbReference>
<keyword evidence="4" id="KW-1133">Transmembrane helix</keyword>
<accession>A0A2T0FPC0</accession>
<dbReference type="OrthoDB" id="1913277at2759"/>
<evidence type="ECO:0000256" key="1">
    <source>
        <dbReference type="ARBA" id="ARBA00004448"/>
    </source>
</evidence>
<sequence>MSSIGGTKYPSLAGERELPHFAKRDTLLASAKAGAVGAFFGLNVVLVKNSLGPSRTLLGGLRGSMAPVATYALIGASYTFAEAVSANLRGEETAANAFAGGAAAGAIAGASLRGSVAKSLGGALILGTVASAFEWGFNRGHEQSILGSDTVNVPITEEHPRQGFWELVQRRPLSQTIEELGDLAKQFVRD</sequence>
<evidence type="ECO:0000313" key="8">
    <source>
        <dbReference type="Proteomes" id="UP000238350"/>
    </source>
</evidence>
<organism evidence="7 8">
    <name type="scientific">Wickerhamiella sorbophila</name>
    <dbReference type="NCBI Taxonomy" id="45607"/>
    <lineage>
        <taxon>Eukaryota</taxon>
        <taxon>Fungi</taxon>
        <taxon>Dikarya</taxon>
        <taxon>Ascomycota</taxon>
        <taxon>Saccharomycotina</taxon>
        <taxon>Dipodascomycetes</taxon>
        <taxon>Dipodascales</taxon>
        <taxon>Trichomonascaceae</taxon>
        <taxon>Wickerhamiella</taxon>
    </lineage>
</organism>
<comment type="caution">
    <text evidence="7">The sequence shown here is derived from an EMBL/GenBank/DDBJ whole genome shotgun (WGS) entry which is preliminary data.</text>
</comment>
<reference evidence="7 8" key="1">
    <citation type="submission" date="2017-04" db="EMBL/GenBank/DDBJ databases">
        <title>Genome sequencing of [Candida] sorbophila.</title>
        <authorList>
            <person name="Ahn J.O."/>
        </authorList>
    </citation>
    <scope>NUCLEOTIDE SEQUENCE [LARGE SCALE GENOMIC DNA]</scope>
    <source>
        <strain evidence="7 8">DS02</strain>
    </source>
</reference>
<dbReference type="GeneID" id="36518200"/>
<dbReference type="Proteomes" id="UP000238350">
    <property type="component" value="Unassembled WGS sequence"/>
</dbReference>
<protein>
    <submittedName>
        <fullName evidence="7">Uncharacterized protein</fullName>
    </submittedName>
</protein>
<dbReference type="STRING" id="45607.A0A2T0FPC0"/>
<evidence type="ECO:0000256" key="6">
    <source>
        <dbReference type="ARBA" id="ARBA00023136"/>
    </source>
</evidence>
<dbReference type="PANTHER" id="PTHR21382:SF1">
    <property type="entry name" value="NADH DEHYDROGENASE [UBIQUINONE] 1 ALPHA SUBCOMPLEX SUBUNIT 11"/>
    <property type="match status" value="1"/>
</dbReference>
<dbReference type="PANTHER" id="PTHR21382">
    <property type="entry name" value="NADH-UBIQUINONE OXIDOREDUCTASE SUBUNIT"/>
    <property type="match status" value="1"/>
</dbReference>
<keyword evidence="8" id="KW-1185">Reference proteome</keyword>
<evidence type="ECO:0000256" key="2">
    <source>
        <dbReference type="ARBA" id="ARBA00022692"/>
    </source>
</evidence>
<dbReference type="GO" id="GO:0005743">
    <property type="term" value="C:mitochondrial inner membrane"/>
    <property type="evidence" value="ECO:0007669"/>
    <property type="project" value="UniProtKB-SubCell"/>
</dbReference>
<name>A0A2T0FPC0_9ASCO</name>
<keyword evidence="6" id="KW-0472">Membrane</keyword>
<evidence type="ECO:0000256" key="4">
    <source>
        <dbReference type="ARBA" id="ARBA00022989"/>
    </source>
</evidence>
<dbReference type="GO" id="GO:0045271">
    <property type="term" value="C:respiratory chain complex I"/>
    <property type="evidence" value="ECO:0007669"/>
    <property type="project" value="InterPro"/>
</dbReference>
<keyword evidence="5" id="KW-0496">Mitochondrion</keyword>
<dbReference type="AlphaFoldDB" id="A0A2T0FPC0"/>
<dbReference type="EMBL" id="NDIQ01000022">
    <property type="protein sequence ID" value="PRT56832.1"/>
    <property type="molecule type" value="Genomic_DNA"/>
</dbReference>
<keyword evidence="3" id="KW-0999">Mitochondrion inner membrane</keyword>
<proteinExistence type="predicted"/>
<evidence type="ECO:0000256" key="3">
    <source>
        <dbReference type="ARBA" id="ARBA00022792"/>
    </source>
</evidence>
<keyword evidence="2" id="KW-0812">Transmembrane</keyword>
<evidence type="ECO:0000313" key="7">
    <source>
        <dbReference type="EMBL" id="PRT56832.1"/>
    </source>
</evidence>
<comment type="subcellular location">
    <subcellularLocation>
        <location evidence="1">Mitochondrion inner membrane</location>
        <topology evidence="1">Multi-pass membrane protein</topology>
    </subcellularLocation>
</comment>
<gene>
    <name evidence="7" type="ORF">B9G98_04452</name>
</gene>
<dbReference type="InterPro" id="IPR039205">
    <property type="entry name" value="NDUFA11"/>
</dbReference>
<dbReference type="GO" id="GO:0006120">
    <property type="term" value="P:mitochondrial electron transport, NADH to ubiquinone"/>
    <property type="evidence" value="ECO:0007669"/>
    <property type="project" value="InterPro"/>
</dbReference>